<dbReference type="InParanoid" id="A0A1D2VKF5"/>
<protein>
    <submittedName>
        <fullName evidence="1">Uncharacterized protein</fullName>
    </submittedName>
</protein>
<accession>A0A1D2VKF5</accession>
<evidence type="ECO:0000313" key="2">
    <source>
        <dbReference type="Proteomes" id="UP000095038"/>
    </source>
</evidence>
<dbReference type="AlphaFoldDB" id="A0A1D2VKF5"/>
<gene>
    <name evidence="1" type="ORF">ASCRUDRAFT_7518</name>
</gene>
<sequence>MTSDFTKNEFIEFIKQCELKKFNHCLSLIYSNNTQDESILSKLNKNHFNLENKRSAPINPAFVGGKALSKISQESDGLCKQVECRFGKQLNFDWQIVCILLLPFYNHN</sequence>
<dbReference type="RefSeq" id="XP_020048397.1">
    <property type="nucleotide sequence ID" value="XM_020192960.1"/>
</dbReference>
<dbReference type="OrthoDB" id="426882at2759"/>
<proteinExistence type="predicted"/>
<organism evidence="1 2">
    <name type="scientific">Ascoidea rubescens DSM 1968</name>
    <dbReference type="NCBI Taxonomy" id="1344418"/>
    <lineage>
        <taxon>Eukaryota</taxon>
        <taxon>Fungi</taxon>
        <taxon>Dikarya</taxon>
        <taxon>Ascomycota</taxon>
        <taxon>Saccharomycotina</taxon>
        <taxon>Saccharomycetes</taxon>
        <taxon>Ascoideaceae</taxon>
        <taxon>Ascoidea</taxon>
    </lineage>
</organism>
<evidence type="ECO:0000313" key="1">
    <source>
        <dbReference type="EMBL" id="ODV62090.1"/>
    </source>
</evidence>
<dbReference type="GeneID" id="30966596"/>
<dbReference type="Proteomes" id="UP000095038">
    <property type="component" value="Unassembled WGS sequence"/>
</dbReference>
<reference evidence="2" key="1">
    <citation type="submission" date="2016-05" db="EMBL/GenBank/DDBJ databases">
        <title>Comparative genomics of biotechnologically important yeasts.</title>
        <authorList>
            <consortium name="DOE Joint Genome Institute"/>
            <person name="Riley R."/>
            <person name="Haridas S."/>
            <person name="Wolfe K.H."/>
            <person name="Lopes M.R."/>
            <person name="Hittinger C.T."/>
            <person name="Goker M."/>
            <person name="Salamov A."/>
            <person name="Wisecaver J."/>
            <person name="Long T.M."/>
            <person name="Aerts A.L."/>
            <person name="Barry K."/>
            <person name="Choi C."/>
            <person name="Clum A."/>
            <person name="Coughlan A.Y."/>
            <person name="Deshpande S."/>
            <person name="Douglass A.P."/>
            <person name="Hanson S.J."/>
            <person name="Klenk H.-P."/>
            <person name="Labutti K."/>
            <person name="Lapidus A."/>
            <person name="Lindquist E."/>
            <person name="Lipzen A."/>
            <person name="Meier-Kolthoff J.P."/>
            <person name="Ohm R.A."/>
            <person name="Otillar R.P."/>
            <person name="Pangilinan J."/>
            <person name="Peng Y."/>
            <person name="Rokas A."/>
            <person name="Rosa C.A."/>
            <person name="Scheuner C."/>
            <person name="Sibirny A.A."/>
            <person name="Slot J.C."/>
            <person name="Stielow J.B."/>
            <person name="Sun H."/>
            <person name="Kurtzman C.P."/>
            <person name="Blackwell M."/>
            <person name="Grigoriev I.V."/>
            <person name="Jeffries T.W."/>
        </authorList>
    </citation>
    <scope>NUCLEOTIDE SEQUENCE [LARGE SCALE GENOMIC DNA]</scope>
    <source>
        <strain evidence="2">DSM 1968</strain>
    </source>
</reference>
<keyword evidence="2" id="KW-1185">Reference proteome</keyword>
<name>A0A1D2VKF5_9ASCO</name>
<dbReference type="EMBL" id="KV454478">
    <property type="protein sequence ID" value="ODV62090.1"/>
    <property type="molecule type" value="Genomic_DNA"/>
</dbReference>